<reference evidence="1" key="2">
    <citation type="submission" date="2025-09" db="UniProtKB">
        <authorList>
            <consortium name="EnsemblPlants"/>
        </authorList>
    </citation>
    <scope>IDENTIFICATION</scope>
</reference>
<dbReference type="EnsemblPlants" id="AVESA.00010b.r2.4CG1280860.1">
    <property type="protein sequence ID" value="AVESA.00010b.r2.4CG1280860.1.CDS.1"/>
    <property type="gene ID" value="AVESA.00010b.r2.4CG1280860"/>
</dbReference>
<accession>A0ACD5WV80</accession>
<name>A0ACD5WV80_AVESA</name>
<protein>
    <submittedName>
        <fullName evidence="1">Uncharacterized protein</fullName>
    </submittedName>
</protein>
<reference evidence="1" key="1">
    <citation type="submission" date="2021-05" db="EMBL/GenBank/DDBJ databases">
        <authorList>
            <person name="Scholz U."/>
            <person name="Mascher M."/>
            <person name="Fiebig A."/>
        </authorList>
    </citation>
    <scope>NUCLEOTIDE SEQUENCE [LARGE SCALE GENOMIC DNA]</scope>
</reference>
<proteinExistence type="predicted"/>
<dbReference type="Proteomes" id="UP001732700">
    <property type="component" value="Chromosome 4C"/>
</dbReference>
<sequence length="175" mass="19168">MPKQILHDIHKAHPLVLRDTGSAGFRCNGCGCHGVGFRYRCDACNFDLHEFCATCPQTAPFPIHGQHPLTLERGVFPENPRRCDLCNTPVTGMHYGCRPCGFDVHPVCSQLPVAAVSPLHPQHLVTLTVASPLNCTRCGTSCLWRYRCGPCKVNLHPRCLLGSDKTPLCIPKDGG</sequence>
<keyword evidence="2" id="KW-1185">Reference proteome</keyword>
<organism evidence="1 2">
    <name type="scientific">Avena sativa</name>
    <name type="common">Oat</name>
    <dbReference type="NCBI Taxonomy" id="4498"/>
    <lineage>
        <taxon>Eukaryota</taxon>
        <taxon>Viridiplantae</taxon>
        <taxon>Streptophyta</taxon>
        <taxon>Embryophyta</taxon>
        <taxon>Tracheophyta</taxon>
        <taxon>Spermatophyta</taxon>
        <taxon>Magnoliopsida</taxon>
        <taxon>Liliopsida</taxon>
        <taxon>Poales</taxon>
        <taxon>Poaceae</taxon>
        <taxon>BOP clade</taxon>
        <taxon>Pooideae</taxon>
        <taxon>Poodae</taxon>
        <taxon>Poeae</taxon>
        <taxon>Poeae Chloroplast Group 1 (Aveneae type)</taxon>
        <taxon>Aveninae</taxon>
        <taxon>Avena</taxon>
    </lineage>
</organism>
<evidence type="ECO:0000313" key="2">
    <source>
        <dbReference type="Proteomes" id="UP001732700"/>
    </source>
</evidence>
<evidence type="ECO:0000313" key="1">
    <source>
        <dbReference type="EnsemblPlants" id="AVESA.00010b.r2.4CG1280860.1.CDS.1"/>
    </source>
</evidence>